<protein>
    <submittedName>
        <fullName evidence="1">Uncharacterized protein</fullName>
    </submittedName>
</protein>
<sequence length="205" mass="22562">MCKCKNRQLKILRSGGYTRKHIYQGYMNYGAWFVILSGEDGCFRQGAKICRGEMDVLEGETDNIRRCSIGECTSTGLELSFDGELEIKDSDVERLLAMLECVVCLSNEGMDMGYIDGIGGSGRTPQPLVKGAELGKMIPGWTGHVEGVDAPDGDAFMIPAHPATHESKRESISKPQGQVGISMAEFLNESRQHLEAERVIREIVT</sequence>
<keyword evidence="2" id="KW-1185">Reference proteome</keyword>
<name>A0A9P5TTN2_GYMJU</name>
<evidence type="ECO:0000313" key="1">
    <source>
        <dbReference type="EMBL" id="KAF8911090.1"/>
    </source>
</evidence>
<accession>A0A9P5TTN2</accession>
<evidence type="ECO:0000313" key="2">
    <source>
        <dbReference type="Proteomes" id="UP000724874"/>
    </source>
</evidence>
<reference evidence="1" key="1">
    <citation type="submission" date="2020-11" db="EMBL/GenBank/DDBJ databases">
        <authorList>
            <consortium name="DOE Joint Genome Institute"/>
            <person name="Ahrendt S."/>
            <person name="Riley R."/>
            <person name="Andreopoulos W."/>
            <person name="LaButti K."/>
            <person name="Pangilinan J."/>
            <person name="Ruiz-duenas F.J."/>
            <person name="Barrasa J.M."/>
            <person name="Sanchez-Garcia M."/>
            <person name="Camarero S."/>
            <person name="Miyauchi S."/>
            <person name="Serrano A."/>
            <person name="Linde D."/>
            <person name="Babiker R."/>
            <person name="Drula E."/>
            <person name="Ayuso-Fernandez I."/>
            <person name="Pacheco R."/>
            <person name="Padilla G."/>
            <person name="Ferreira P."/>
            <person name="Barriuso J."/>
            <person name="Kellner H."/>
            <person name="Castanera R."/>
            <person name="Alfaro M."/>
            <person name="Ramirez L."/>
            <person name="Pisabarro A.G."/>
            <person name="Kuo A."/>
            <person name="Tritt A."/>
            <person name="Lipzen A."/>
            <person name="He G."/>
            <person name="Yan M."/>
            <person name="Ng V."/>
            <person name="Cullen D."/>
            <person name="Martin F."/>
            <person name="Rosso M.-N."/>
            <person name="Henrissat B."/>
            <person name="Hibbett D."/>
            <person name="Martinez A.T."/>
            <person name="Grigoriev I.V."/>
        </authorList>
    </citation>
    <scope>NUCLEOTIDE SEQUENCE</scope>
    <source>
        <strain evidence="1">AH 44721</strain>
    </source>
</reference>
<proteinExistence type="predicted"/>
<dbReference type="AlphaFoldDB" id="A0A9P5TTN2"/>
<organism evidence="1 2">
    <name type="scientific">Gymnopilus junonius</name>
    <name type="common">Spectacular rustgill mushroom</name>
    <name type="synonym">Gymnopilus spectabilis subsp. junonius</name>
    <dbReference type="NCBI Taxonomy" id="109634"/>
    <lineage>
        <taxon>Eukaryota</taxon>
        <taxon>Fungi</taxon>
        <taxon>Dikarya</taxon>
        <taxon>Basidiomycota</taxon>
        <taxon>Agaricomycotina</taxon>
        <taxon>Agaricomycetes</taxon>
        <taxon>Agaricomycetidae</taxon>
        <taxon>Agaricales</taxon>
        <taxon>Agaricineae</taxon>
        <taxon>Hymenogastraceae</taxon>
        <taxon>Gymnopilus</taxon>
    </lineage>
</organism>
<dbReference type="Proteomes" id="UP000724874">
    <property type="component" value="Unassembled WGS sequence"/>
</dbReference>
<comment type="caution">
    <text evidence="1">The sequence shown here is derived from an EMBL/GenBank/DDBJ whole genome shotgun (WGS) entry which is preliminary data.</text>
</comment>
<dbReference type="EMBL" id="JADNYJ010000005">
    <property type="protein sequence ID" value="KAF8911090.1"/>
    <property type="molecule type" value="Genomic_DNA"/>
</dbReference>
<gene>
    <name evidence="1" type="ORF">CPB84DRAFT_1743207</name>
</gene>